<organism evidence="2 3">
    <name type="scientific">Cryptococcus deuterogattii Ram5</name>
    <dbReference type="NCBI Taxonomy" id="1296110"/>
    <lineage>
        <taxon>Eukaryota</taxon>
        <taxon>Fungi</taxon>
        <taxon>Dikarya</taxon>
        <taxon>Basidiomycota</taxon>
        <taxon>Agaricomycotina</taxon>
        <taxon>Tremellomycetes</taxon>
        <taxon>Tremellales</taxon>
        <taxon>Cryptococcaceae</taxon>
        <taxon>Cryptococcus</taxon>
        <taxon>Cryptococcus gattii species complex</taxon>
    </lineage>
</organism>
<feature type="region of interest" description="Disordered" evidence="1">
    <location>
        <begin position="160"/>
        <end position="180"/>
    </location>
</feature>
<feature type="compositionally biased region" description="Low complexity" evidence="1">
    <location>
        <begin position="22"/>
        <end position="45"/>
    </location>
</feature>
<evidence type="ECO:0000313" key="3">
    <source>
        <dbReference type="Proteomes" id="UP000053392"/>
    </source>
</evidence>
<feature type="compositionally biased region" description="Acidic residues" evidence="1">
    <location>
        <begin position="168"/>
        <end position="180"/>
    </location>
</feature>
<protein>
    <submittedName>
        <fullName evidence="2">Uncharacterized protein</fullName>
    </submittedName>
</protein>
<feature type="region of interest" description="Disordered" evidence="1">
    <location>
        <begin position="1"/>
        <end position="45"/>
    </location>
</feature>
<reference evidence="2 3" key="1">
    <citation type="submission" date="2015-01" db="EMBL/GenBank/DDBJ databases">
        <title>The Genome Sequence of Cryptococcus gattii Ram5.</title>
        <authorList>
            <consortium name="The Broad Institute Genomics Platform"/>
            <person name="Cuomo C."/>
            <person name="Litvintseva A."/>
            <person name="Chen Y."/>
            <person name="Heitman J."/>
            <person name="Sun S."/>
            <person name="Springer D."/>
            <person name="Dromer F."/>
            <person name="Young S."/>
            <person name="Zeng Q."/>
            <person name="Gargeya S."/>
            <person name="Abouelleil A."/>
            <person name="Alvarado L."/>
            <person name="Chapman S.B."/>
            <person name="Gainer-Dewar J."/>
            <person name="Goldberg J."/>
            <person name="Griggs A."/>
            <person name="Gujja S."/>
            <person name="Hansen M."/>
            <person name="Howarth C."/>
            <person name="Imamovic A."/>
            <person name="Larimer J."/>
            <person name="Murphy C."/>
            <person name="Naylor J."/>
            <person name="Pearson M."/>
            <person name="Priest M."/>
            <person name="Roberts A."/>
            <person name="Saif S."/>
            <person name="Shea T."/>
            <person name="Sykes S."/>
            <person name="Wortman J."/>
            <person name="Nusbaum C."/>
            <person name="Birren B."/>
        </authorList>
    </citation>
    <scope>NUCLEOTIDE SEQUENCE [LARGE SCALE GENOMIC DNA]</scope>
    <source>
        <strain evidence="2 3">Ram5</strain>
    </source>
</reference>
<keyword evidence="3" id="KW-1185">Reference proteome</keyword>
<dbReference type="EMBL" id="KN847900">
    <property type="protein sequence ID" value="KIR41558.1"/>
    <property type="molecule type" value="Genomic_DNA"/>
</dbReference>
<proteinExistence type="predicted"/>
<dbReference type="Proteomes" id="UP000053392">
    <property type="component" value="Unassembled WGS sequence"/>
</dbReference>
<evidence type="ECO:0000313" key="2">
    <source>
        <dbReference type="EMBL" id="KIR41558.1"/>
    </source>
</evidence>
<sequence length="180" mass="19287">MASILQGHHISCSHSHSHPRRPASTTSPSTFTAQPSSSPSRTPRPYSSCTLLGHLELTIASHRTFTSLKAALLPALQPLAQTLPISLPTSPDDIQLWEFANSNSAGEEGDATAAGAAGEEKTLRCLENDPGIAGRDIKQLGWPRWKTILVSFRGEDGPFKEPIYTIPDPDDDYGGSEAEA</sequence>
<evidence type="ECO:0000256" key="1">
    <source>
        <dbReference type="SAM" id="MobiDB-lite"/>
    </source>
</evidence>
<gene>
    <name evidence="2" type="ORF">I313_02689</name>
</gene>
<accession>A0A0D0U042</accession>
<dbReference type="HOGENOM" id="CLU_128305_0_0_1"/>
<dbReference type="OrthoDB" id="2574887at2759"/>
<name>A0A0D0U042_9TREE</name>
<dbReference type="AlphaFoldDB" id="A0A0D0U042"/>